<reference evidence="2 3" key="1">
    <citation type="journal article" date="2021" name="Elife">
        <title>Chloroplast acquisition without the gene transfer in kleptoplastic sea slugs, Plakobranchus ocellatus.</title>
        <authorList>
            <person name="Maeda T."/>
            <person name="Takahashi S."/>
            <person name="Yoshida T."/>
            <person name="Shimamura S."/>
            <person name="Takaki Y."/>
            <person name="Nagai Y."/>
            <person name="Toyoda A."/>
            <person name="Suzuki Y."/>
            <person name="Arimoto A."/>
            <person name="Ishii H."/>
            <person name="Satoh N."/>
            <person name="Nishiyama T."/>
            <person name="Hasebe M."/>
            <person name="Maruyama T."/>
            <person name="Minagawa J."/>
            <person name="Obokata J."/>
            <person name="Shigenobu S."/>
        </authorList>
    </citation>
    <scope>NUCLEOTIDE SEQUENCE [LARGE SCALE GENOMIC DNA]</scope>
</reference>
<dbReference type="Proteomes" id="UP000735302">
    <property type="component" value="Unassembled WGS sequence"/>
</dbReference>
<keyword evidence="3" id="KW-1185">Reference proteome</keyword>
<gene>
    <name evidence="2" type="ORF">PoB_003239600</name>
</gene>
<proteinExistence type="predicted"/>
<evidence type="ECO:0000256" key="1">
    <source>
        <dbReference type="SAM" id="MobiDB-lite"/>
    </source>
</evidence>
<organism evidence="2 3">
    <name type="scientific">Plakobranchus ocellatus</name>
    <dbReference type="NCBI Taxonomy" id="259542"/>
    <lineage>
        <taxon>Eukaryota</taxon>
        <taxon>Metazoa</taxon>
        <taxon>Spiralia</taxon>
        <taxon>Lophotrochozoa</taxon>
        <taxon>Mollusca</taxon>
        <taxon>Gastropoda</taxon>
        <taxon>Heterobranchia</taxon>
        <taxon>Euthyneura</taxon>
        <taxon>Panpulmonata</taxon>
        <taxon>Sacoglossa</taxon>
        <taxon>Placobranchoidea</taxon>
        <taxon>Plakobranchidae</taxon>
        <taxon>Plakobranchus</taxon>
    </lineage>
</organism>
<feature type="region of interest" description="Disordered" evidence="1">
    <location>
        <begin position="82"/>
        <end position="127"/>
    </location>
</feature>
<name>A0AAV4A3Q6_9GAST</name>
<comment type="caution">
    <text evidence="2">The sequence shown here is derived from an EMBL/GenBank/DDBJ whole genome shotgun (WGS) entry which is preliminary data.</text>
</comment>
<dbReference type="AlphaFoldDB" id="A0AAV4A3Q6"/>
<sequence>MGRAKPGVGSRFRGLDLHHINTKNVTRHTRTVPNMLGQGSGVESPKATLKGTQLERVTSVRLQDDDAKLHTARKTIKWLQQNGCHQPRQGTSFASEHTDLALTELGHHSSVLSQPPQTPPASHQGHA</sequence>
<feature type="compositionally biased region" description="Polar residues" evidence="1">
    <location>
        <begin position="82"/>
        <end position="95"/>
    </location>
</feature>
<accession>A0AAV4A3Q6</accession>
<evidence type="ECO:0000313" key="2">
    <source>
        <dbReference type="EMBL" id="GFO05891.1"/>
    </source>
</evidence>
<protein>
    <submittedName>
        <fullName evidence="2">Uncharacterized protein</fullName>
    </submittedName>
</protein>
<evidence type="ECO:0000313" key="3">
    <source>
        <dbReference type="Proteomes" id="UP000735302"/>
    </source>
</evidence>
<dbReference type="EMBL" id="BLXT01003754">
    <property type="protein sequence ID" value="GFO05891.1"/>
    <property type="molecule type" value="Genomic_DNA"/>
</dbReference>